<feature type="compositionally biased region" description="Polar residues" evidence="2">
    <location>
        <begin position="608"/>
        <end position="623"/>
    </location>
</feature>
<feature type="coiled-coil region" evidence="1">
    <location>
        <begin position="691"/>
        <end position="725"/>
    </location>
</feature>
<protein>
    <submittedName>
        <fullName evidence="3">Uncharacterized protein</fullName>
    </submittedName>
</protein>
<evidence type="ECO:0000313" key="3">
    <source>
        <dbReference type="EMBL" id="KRX06044.1"/>
    </source>
</evidence>
<name>A0A0V0QUL3_PSEPJ</name>
<keyword evidence="4" id="KW-1185">Reference proteome</keyword>
<feature type="region of interest" description="Disordered" evidence="2">
    <location>
        <begin position="1"/>
        <end position="29"/>
    </location>
</feature>
<dbReference type="InParanoid" id="A0A0V0QUL3"/>
<evidence type="ECO:0000256" key="1">
    <source>
        <dbReference type="SAM" id="Coils"/>
    </source>
</evidence>
<feature type="region of interest" description="Disordered" evidence="2">
    <location>
        <begin position="608"/>
        <end position="632"/>
    </location>
</feature>
<feature type="compositionally biased region" description="Polar residues" evidence="2">
    <location>
        <begin position="827"/>
        <end position="836"/>
    </location>
</feature>
<dbReference type="AlphaFoldDB" id="A0A0V0QUL3"/>
<evidence type="ECO:0000313" key="4">
    <source>
        <dbReference type="Proteomes" id="UP000054937"/>
    </source>
</evidence>
<feature type="region of interest" description="Disordered" evidence="2">
    <location>
        <begin position="576"/>
        <end position="596"/>
    </location>
</feature>
<sequence length="1037" mass="121127">MGYQQKLKKKLEVQIDSPKTQDKKIRDPYNHQNYIQQTPQNSIQNEHQKYKIYPQTCQNSKNNFDFNSQMQNFQQNQHGIYNHKRESTITVNDNNQSAQQQNPYKHTNFIFSKIVDDVIHESKQSAPHLKRPCKRDKFYANEVNTRSGFLNCQNYQSSEKNHSNSPLKKVSSKKYLDLSQLKIKNSEFIKNQNKTQVQKLTKNEKVYSKINQQQNNKQINLNGKNIKGVSINIQGLSENLFLNDLQQTQSCKNGQNAKYQNNFNQQFDLKPKISEKTPTSKQIINGTQKYANNQIQNLVQSLELIQNQNQQNLPISNNISTIQNKKMGNNKINLQKQTTEIQNQSQKEYIIPSTQTLETQSDQQEGSEIQPIKVNKNICPSKVNQQSSPDVKGYSKYTYQINLNNTNSTCSPANNYRQQDHYNNSNFQGQINNNDLTNHKVQNNLPYQSPYYSNLQQNLPSSQKFYAQSAKNSSQNIEFNNYFQSQNKINLSKQSNEKPNYQKKLNKQKSTTHNFYYSKDTQIVNGNHNQIDLAKDSSSQKILLKYKNNSESNFNQFFKNGNGKDGQKEKKIKQISYQSPNHRQKQQNYNREKTKTSIIHQYQNDKSTYMKQHQSQKSMNLIGQQQQQQQQSINSIDYNLQQNNDNTSMQQQQMNTESYTPRGQNQQKGSVSLKNLHGKNSFFQFQKEKSHNNLQNNQQFIKESREELKKVKAKQQNEQQSFQEKTSQNVPAVNIYNYYNIQQNVNKSKSPVRKQQNNVQRLDSNITAAKNIQNIIQNNKERKNVSLSKQGNQVSYFQQKQQPTQQLTSVQSQSSFQNKQNNINAKPPQSNNMYQSKDFTKDFSKDISLVQSPTKRELKNQILQQEKINLNKQNYQVNLQFQDKSQSKKQENKDINYINQQENEEQKQQQQQLLSQKTNNLLSSINDQSNSNTLDNSQQKQFQQLQDQFQDQFLSNQNNTQSQRYQKIFQNINTLNSDETSSVSSFSHLENSFQYRNSSGQIGVNTNQSSEQINDNIKLLKLIHSQGNKLQARNKVY</sequence>
<dbReference type="Proteomes" id="UP000054937">
    <property type="component" value="Unassembled WGS sequence"/>
</dbReference>
<organism evidence="3 4">
    <name type="scientific">Pseudocohnilembus persalinus</name>
    <name type="common">Ciliate</name>
    <dbReference type="NCBI Taxonomy" id="266149"/>
    <lineage>
        <taxon>Eukaryota</taxon>
        <taxon>Sar</taxon>
        <taxon>Alveolata</taxon>
        <taxon>Ciliophora</taxon>
        <taxon>Intramacronucleata</taxon>
        <taxon>Oligohymenophorea</taxon>
        <taxon>Scuticociliatia</taxon>
        <taxon>Philasterida</taxon>
        <taxon>Pseudocohnilembidae</taxon>
        <taxon>Pseudocohnilembus</taxon>
    </lineage>
</organism>
<feature type="region of interest" description="Disordered" evidence="2">
    <location>
        <begin position="796"/>
        <end position="836"/>
    </location>
</feature>
<feature type="compositionally biased region" description="Polar residues" evidence="2">
    <location>
        <begin position="576"/>
        <end position="589"/>
    </location>
</feature>
<comment type="caution">
    <text evidence="3">The sequence shown here is derived from an EMBL/GenBank/DDBJ whole genome shotgun (WGS) entry which is preliminary data.</text>
</comment>
<feature type="region of interest" description="Disordered" evidence="2">
    <location>
        <begin position="923"/>
        <end position="942"/>
    </location>
</feature>
<gene>
    <name evidence="3" type="ORF">PPERSA_01122</name>
</gene>
<feature type="region of interest" description="Disordered" evidence="2">
    <location>
        <begin position="647"/>
        <end position="669"/>
    </location>
</feature>
<feature type="compositionally biased region" description="Low complexity" evidence="2">
    <location>
        <begin position="796"/>
        <end position="824"/>
    </location>
</feature>
<feature type="compositionally biased region" description="Basic and acidic residues" evidence="2">
    <location>
        <begin position="19"/>
        <end position="29"/>
    </location>
</feature>
<evidence type="ECO:0000256" key="2">
    <source>
        <dbReference type="SAM" id="MobiDB-lite"/>
    </source>
</evidence>
<accession>A0A0V0QUL3</accession>
<proteinExistence type="predicted"/>
<dbReference type="EMBL" id="LDAU01000102">
    <property type="protein sequence ID" value="KRX06044.1"/>
    <property type="molecule type" value="Genomic_DNA"/>
</dbReference>
<keyword evidence="1" id="KW-0175">Coiled coil</keyword>
<reference evidence="3 4" key="1">
    <citation type="journal article" date="2015" name="Sci. Rep.">
        <title>Genome of the facultative scuticociliatosis pathogen Pseudocohnilembus persalinus provides insight into its virulence through horizontal gene transfer.</title>
        <authorList>
            <person name="Xiong J."/>
            <person name="Wang G."/>
            <person name="Cheng J."/>
            <person name="Tian M."/>
            <person name="Pan X."/>
            <person name="Warren A."/>
            <person name="Jiang C."/>
            <person name="Yuan D."/>
            <person name="Miao W."/>
        </authorList>
    </citation>
    <scope>NUCLEOTIDE SEQUENCE [LARGE SCALE GENOMIC DNA]</scope>
    <source>
        <strain evidence="3">36N120E</strain>
    </source>
</reference>